<dbReference type="InterPro" id="IPR039425">
    <property type="entry name" value="RNA_pol_sigma-70-like"/>
</dbReference>
<dbReference type="InterPro" id="IPR013249">
    <property type="entry name" value="RNA_pol_sigma70_r4_t2"/>
</dbReference>
<organism evidence="7 8">
    <name type="scientific">Enterococcus rivorum</name>
    <dbReference type="NCBI Taxonomy" id="762845"/>
    <lineage>
        <taxon>Bacteria</taxon>
        <taxon>Bacillati</taxon>
        <taxon>Bacillota</taxon>
        <taxon>Bacilli</taxon>
        <taxon>Lactobacillales</taxon>
        <taxon>Enterococcaceae</taxon>
        <taxon>Enterococcus</taxon>
    </lineage>
</organism>
<dbReference type="NCBIfam" id="TIGR02937">
    <property type="entry name" value="sigma70-ECF"/>
    <property type="match status" value="1"/>
</dbReference>
<comment type="caution">
    <text evidence="7">The sequence shown here is derived from an EMBL/GenBank/DDBJ whole genome shotgun (WGS) entry which is preliminary data.</text>
</comment>
<evidence type="ECO:0000259" key="5">
    <source>
        <dbReference type="Pfam" id="PF04542"/>
    </source>
</evidence>
<dbReference type="GO" id="GO:0006352">
    <property type="term" value="P:DNA-templated transcription initiation"/>
    <property type="evidence" value="ECO:0007669"/>
    <property type="project" value="InterPro"/>
</dbReference>
<keyword evidence="2" id="KW-0805">Transcription regulation</keyword>
<dbReference type="PANTHER" id="PTHR43133">
    <property type="entry name" value="RNA POLYMERASE ECF-TYPE SIGMA FACTO"/>
    <property type="match status" value="1"/>
</dbReference>
<dbReference type="InterPro" id="IPR013324">
    <property type="entry name" value="RNA_pol_sigma_r3/r4-like"/>
</dbReference>
<reference evidence="7 8" key="1">
    <citation type="submission" date="2016-09" db="EMBL/GenBank/DDBJ databases">
        <authorList>
            <person name="Capua I."/>
            <person name="De Benedictis P."/>
            <person name="Joannis T."/>
            <person name="Lombin L.H."/>
            <person name="Cattoli G."/>
        </authorList>
    </citation>
    <scope>NUCLEOTIDE SEQUENCE [LARGE SCALE GENOMIC DNA]</scope>
    <source>
        <strain evidence="7 8">LMG 25899</strain>
    </source>
</reference>
<dbReference type="RefSeq" id="WP_069697999.1">
    <property type="nucleotide sequence ID" value="NZ_JAGGMA010000002.1"/>
</dbReference>
<keyword evidence="8" id="KW-1185">Reference proteome</keyword>
<protein>
    <recommendedName>
        <fullName evidence="9">RNA polymerase subunit sigma-70</fullName>
    </recommendedName>
</protein>
<dbReference type="Gene3D" id="1.10.1740.10">
    <property type="match status" value="1"/>
</dbReference>
<evidence type="ECO:0000259" key="6">
    <source>
        <dbReference type="Pfam" id="PF08281"/>
    </source>
</evidence>
<evidence type="ECO:0000256" key="3">
    <source>
        <dbReference type="ARBA" id="ARBA00023082"/>
    </source>
</evidence>
<dbReference type="Proteomes" id="UP000095256">
    <property type="component" value="Unassembled WGS sequence"/>
</dbReference>
<keyword evidence="4" id="KW-0804">Transcription</keyword>
<comment type="similarity">
    <text evidence="1">Belongs to the sigma-70 factor family. ECF subfamily.</text>
</comment>
<dbReference type="OrthoDB" id="9782703at2"/>
<dbReference type="InterPro" id="IPR014284">
    <property type="entry name" value="RNA_pol_sigma-70_dom"/>
</dbReference>
<evidence type="ECO:0008006" key="9">
    <source>
        <dbReference type="Google" id="ProtNLM"/>
    </source>
</evidence>
<dbReference type="Pfam" id="PF04542">
    <property type="entry name" value="Sigma70_r2"/>
    <property type="match status" value="1"/>
</dbReference>
<sequence>MGKRLVQQAMNGDSEALEIVLKENYQQLYKTAYLYVKNEADALDIVQEAIIKILKKLDTLTYPEYFTTWAVRIVIYSSLDFIKKNGKQFSVLEEQVIEPEKQLSREECLDIYDAIARLPKHLQEITILHYFCGKKLKEISEVMHEPLGTTKYKLYEARLKLRNYLEEDDQ</sequence>
<evidence type="ECO:0000313" key="7">
    <source>
        <dbReference type="EMBL" id="OEH83044.1"/>
    </source>
</evidence>
<dbReference type="GO" id="GO:0016987">
    <property type="term" value="F:sigma factor activity"/>
    <property type="evidence" value="ECO:0007669"/>
    <property type="project" value="UniProtKB-KW"/>
</dbReference>
<dbReference type="GO" id="GO:0003677">
    <property type="term" value="F:DNA binding"/>
    <property type="evidence" value="ECO:0007669"/>
    <property type="project" value="InterPro"/>
</dbReference>
<dbReference type="AlphaFoldDB" id="A0A1E5KZ20"/>
<dbReference type="InterPro" id="IPR007627">
    <property type="entry name" value="RNA_pol_sigma70_r2"/>
</dbReference>
<dbReference type="SUPFAM" id="SSF88659">
    <property type="entry name" value="Sigma3 and sigma4 domains of RNA polymerase sigma factors"/>
    <property type="match status" value="1"/>
</dbReference>
<accession>A0A1E5KZ20</accession>
<dbReference type="EMBL" id="MIEK01000012">
    <property type="protein sequence ID" value="OEH83044.1"/>
    <property type="molecule type" value="Genomic_DNA"/>
</dbReference>
<dbReference type="STRING" id="762845.BCR26_01875"/>
<gene>
    <name evidence="7" type="ORF">BCR26_01875</name>
</gene>
<dbReference type="Pfam" id="PF08281">
    <property type="entry name" value="Sigma70_r4_2"/>
    <property type="match status" value="1"/>
</dbReference>
<feature type="domain" description="RNA polymerase sigma-70 region 2" evidence="5">
    <location>
        <begin position="22"/>
        <end position="87"/>
    </location>
</feature>
<evidence type="ECO:0000256" key="4">
    <source>
        <dbReference type="ARBA" id="ARBA00023163"/>
    </source>
</evidence>
<dbReference type="Gene3D" id="1.10.10.10">
    <property type="entry name" value="Winged helix-like DNA-binding domain superfamily/Winged helix DNA-binding domain"/>
    <property type="match status" value="1"/>
</dbReference>
<dbReference type="InterPro" id="IPR036388">
    <property type="entry name" value="WH-like_DNA-bd_sf"/>
</dbReference>
<keyword evidence="3" id="KW-0731">Sigma factor</keyword>
<dbReference type="SUPFAM" id="SSF88946">
    <property type="entry name" value="Sigma2 domain of RNA polymerase sigma factors"/>
    <property type="match status" value="1"/>
</dbReference>
<evidence type="ECO:0000256" key="1">
    <source>
        <dbReference type="ARBA" id="ARBA00010641"/>
    </source>
</evidence>
<evidence type="ECO:0000313" key="8">
    <source>
        <dbReference type="Proteomes" id="UP000095256"/>
    </source>
</evidence>
<evidence type="ECO:0000256" key="2">
    <source>
        <dbReference type="ARBA" id="ARBA00023015"/>
    </source>
</evidence>
<feature type="domain" description="RNA polymerase sigma factor 70 region 4 type 2" evidence="6">
    <location>
        <begin position="110"/>
        <end position="161"/>
    </location>
</feature>
<proteinExistence type="inferred from homology"/>
<dbReference type="PANTHER" id="PTHR43133:SF51">
    <property type="entry name" value="RNA POLYMERASE SIGMA FACTOR"/>
    <property type="match status" value="1"/>
</dbReference>
<dbReference type="InterPro" id="IPR013325">
    <property type="entry name" value="RNA_pol_sigma_r2"/>
</dbReference>
<name>A0A1E5KZ20_9ENTE</name>